<accession>A0ACC5W874</accession>
<proteinExistence type="predicted"/>
<evidence type="ECO:0000313" key="2">
    <source>
        <dbReference type="Proteomes" id="UP000829447"/>
    </source>
</evidence>
<comment type="caution">
    <text evidence="1">The sequence shown here is derived from an EMBL/GenBank/DDBJ whole genome shotgun (WGS) entry which is preliminary data.</text>
</comment>
<dbReference type="EMBL" id="CM040455">
    <property type="protein sequence ID" value="MCI4375042.1"/>
    <property type="molecule type" value="Genomic_DNA"/>
</dbReference>
<sequence length="392" mass="44407">MDLSEEAHVALHPHCMMGESWLDGSNDQSAPNVNANSIKITDVTQDGDTLTFAITSQKLDSSKGICVFRTYEDFDWLQQSLFSQDDIAGLHGVIFPPLPAKPLPSSSYTQAKALKQLGFLALGDNWQLYCRALEFYLQQVAAHSILGKSKLLHSFLSSTESAGKQRSKKGIFDRLSQAMEEMRKEGHKDVDEFFHNERESNTHLTALFKSTTEKFLEVVLTKQRLALACGHFSTSLHLCVNQDNPSAVVFSTICLKLSDIMDAVKRNLDKVSENDVRTLGLGLDLESRYQEAKREMLFRRTSKLVELEIISKNAEKAKPNKKEIMDKVQKITQKEFDLISSVAKEEIDWYLKARVSVLRDFLIHWCEKQLDTARESAALFSQHLEAWKGFPV</sequence>
<organism evidence="1 2">
    <name type="scientific">Pangasianodon gigas</name>
    <name type="common">Mekong giant catfish</name>
    <name type="synonym">Pangasius gigas</name>
    <dbReference type="NCBI Taxonomy" id="30993"/>
    <lineage>
        <taxon>Eukaryota</taxon>
        <taxon>Metazoa</taxon>
        <taxon>Chordata</taxon>
        <taxon>Craniata</taxon>
        <taxon>Vertebrata</taxon>
        <taxon>Euteleostomi</taxon>
        <taxon>Actinopterygii</taxon>
        <taxon>Neopterygii</taxon>
        <taxon>Teleostei</taxon>
        <taxon>Ostariophysi</taxon>
        <taxon>Siluriformes</taxon>
        <taxon>Pangasiidae</taxon>
        <taxon>Pangasianodon</taxon>
    </lineage>
</organism>
<evidence type="ECO:0000313" key="1">
    <source>
        <dbReference type="EMBL" id="MCI4375042.1"/>
    </source>
</evidence>
<protein>
    <submittedName>
        <fullName evidence="1">Uncharacterized protein</fullName>
    </submittedName>
</protein>
<reference evidence="1 2" key="1">
    <citation type="journal article" date="2022" name="bioRxiv">
        <title>An ancient truncated duplication of the anti-Mullerian hormone receptor type 2 gene is a potential conserved master sex determinant in the Pangasiidae catfish family.</title>
        <authorList>
            <person name="Wen M."/>
            <person name="Pan Q."/>
            <person name="Jouanno E."/>
            <person name="Montfort J."/>
            <person name="Zahm M."/>
            <person name="Cabau C."/>
            <person name="Klopp C."/>
            <person name="Iampietro C."/>
            <person name="Roques C."/>
            <person name="Bouchez O."/>
            <person name="Castinel A."/>
            <person name="Donnadieu C."/>
            <person name="Parrinello H."/>
            <person name="Poncet C."/>
            <person name="Belmonte E."/>
            <person name="Gautier V."/>
            <person name="Avarre J.-C."/>
            <person name="Dugue R."/>
            <person name="Gustiano R."/>
            <person name="Ha T.T.T."/>
            <person name="Campet M."/>
            <person name="Sriphairoj K."/>
            <person name="Ribolli J."/>
            <person name="de Almeida F.L."/>
            <person name="Desvignes T."/>
            <person name="Postlethwait J.H."/>
            <person name="Bucao C.F."/>
            <person name="Robinson-Rechavi M."/>
            <person name="Bobe J."/>
            <person name="Herpin A."/>
            <person name="Guiguen Y."/>
        </authorList>
    </citation>
    <scope>NUCLEOTIDE SEQUENCE [LARGE SCALE GENOMIC DNA]</scope>
    <source>
        <strain evidence="1">YG-Dec2019</strain>
    </source>
</reference>
<gene>
    <name evidence="1" type="ORF">PGIGA_G00104580</name>
</gene>
<dbReference type="Proteomes" id="UP000829447">
    <property type="component" value="Linkage Group LG2"/>
</dbReference>
<keyword evidence="2" id="KW-1185">Reference proteome</keyword>
<name>A0ACC5W874_PANGG</name>